<dbReference type="SUPFAM" id="SSF102705">
    <property type="entry name" value="NIF3 (NGG1p interacting factor 3)-like"/>
    <property type="match status" value="1"/>
</dbReference>
<dbReference type="Gene3D" id="3.40.1390.30">
    <property type="entry name" value="NIF3 (NGG1p interacting factor 3)-like"/>
    <property type="match status" value="1"/>
</dbReference>
<comment type="similarity">
    <text evidence="1">Belongs to the GTP cyclohydrolase I type 2/NIF3 family.</text>
</comment>
<dbReference type="AlphaFoldDB" id="A0A2U1FEY5"/>
<comment type="caution">
    <text evidence="6">The sequence shown here is derived from an EMBL/GenBank/DDBJ whole genome shotgun (WGS) entry which is preliminary data.</text>
</comment>
<dbReference type="InterPro" id="IPR036069">
    <property type="entry name" value="DUF34/NIF3_sf"/>
</dbReference>
<keyword evidence="4 5" id="KW-0479">Metal-binding</keyword>
<keyword evidence="7" id="KW-1185">Reference proteome</keyword>
<accession>A0A2U1FEY5</accession>
<evidence type="ECO:0000256" key="1">
    <source>
        <dbReference type="ARBA" id="ARBA00006964"/>
    </source>
</evidence>
<comment type="subunit">
    <text evidence="2">Homohexamer.</text>
</comment>
<reference evidence="6 7" key="1">
    <citation type="submission" date="2018-04" db="EMBL/GenBank/DDBJ databases">
        <title>Genomic Encyclopedia of Type Strains, Phase IV (KMG-IV): sequencing the most valuable type-strain genomes for metagenomic binning, comparative biology and taxonomic classification.</title>
        <authorList>
            <person name="Goeker M."/>
        </authorList>
    </citation>
    <scope>NUCLEOTIDE SEQUENCE [LARGE SCALE GENOMIC DNA]</scope>
    <source>
        <strain evidence="6 7">DSM 28520</strain>
    </source>
</reference>
<dbReference type="GO" id="GO:0005737">
    <property type="term" value="C:cytoplasm"/>
    <property type="evidence" value="ECO:0007669"/>
    <property type="project" value="TreeGrafter"/>
</dbReference>
<dbReference type="GO" id="GO:0046872">
    <property type="term" value="F:metal ion binding"/>
    <property type="evidence" value="ECO:0007669"/>
    <property type="project" value="UniProtKB-KW"/>
</dbReference>
<evidence type="ECO:0000313" key="7">
    <source>
        <dbReference type="Proteomes" id="UP000245462"/>
    </source>
</evidence>
<evidence type="ECO:0000256" key="3">
    <source>
        <dbReference type="ARBA" id="ARBA00022112"/>
    </source>
</evidence>
<evidence type="ECO:0000256" key="5">
    <source>
        <dbReference type="PIRSR" id="PIRSR602678-1"/>
    </source>
</evidence>
<dbReference type="FunFam" id="3.40.1390.30:FF:000001">
    <property type="entry name" value="GTP cyclohydrolase 1 type 2"/>
    <property type="match status" value="1"/>
</dbReference>
<feature type="binding site" evidence="5">
    <location>
        <position position="139"/>
    </location>
    <ligand>
        <name>a divalent metal cation</name>
        <dbReference type="ChEBI" id="CHEBI:60240"/>
        <label>1</label>
    </ligand>
</feature>
<organism evidence="6 7">
    <name type="scientific">Porphyromonas loveana</name>
    <dbReference type="NCBI Taxonomy" id="1884669"/>
    <lineage>
        <taxon>Bacteria</taxon>
        <taxon>Pseudomonadati</taxon>
        <taxon>Bacteroidota</taxon>
        <taxon>Bacteroidia</taxon>
        <taxon>Bacteroidales</taxon>
        <taxon>Porphyromonadaceae</taxon>
        <taxon>Porphyromonas</taxon>
    </lineage>
</organism>
<proteinExistence type="inferred from homology"/>
<evidence type="ECO:0000313" key="6">
    <source>
        <dbReference type="EMBL" id="PVZ10709.1"/>
    </source>
</evidence>
<feature type="binding site" evidence="5">
    <location>
        <position position="405"/>
    </location>
    <ligand>
        <name>a divalent metal cation</name>
        <dbReference type="ChEBI" id="CHEBI:60240"/>
        <label>1</label>
    </ligand>
</feature>
<dbReference type="EMBL" id="QEKY01000007">
    <property type="protein sequence ID" value="PVZ10709.1"/>
    <property type="molecule type" value="Genomic_DNA"/>
</dbReference>
<feature type="binding site" evidence="5">
    <location>
        <position position="177"/>
    </location>
    <ligand>
        <name>a divalent metal cation</name>
        <dbReference type="ChEBI" id="CHEBI:60240"/>
        <label>1</label>
    </ligand>
</feature>
<dbReference type="InterPro" id="IPR015867">
    <property type="entry name" value="N-reg_PII/ATP_PRibTrfase_C"/>
</dbReference>
<sequence length="438" mass="47955">MELARVFTGFRGVFPSFFRAFLGEEAFGGSLQAAGLIRDTETGTSGITACGRTDAIHYLWRIGKPIGAQRPIRTMTIQEIIDTIEAVCPRAYQENYDNSGVQVGDTRRMATGALLCVDVTEAVLEEAIRLGCNLVIAHHPLLFKPLKRLTGSSFIERCVQMAVRHDLVLYAAHTNADNAPQGLNAVLAERFGLTQTQPLEPLQGQLMELVTFVPSEHTEAVRQALWRAGAGRLGSYDCCSYSHSGVGTFRAGAGANPFVGTIGELHREEEERLSVILPAYRQGAVMQALRTAHPYELPAVSLIPLANEHPTAGGGIVGDLPEAMSEREMLLHIKEVFGLKVLAHSAWRERPVKRMAICGGSGAFMWKQAAQLGADLFLTGEAKYNDYFDAGEHLLLVTIGHYESEEVANELFMRIISQKFPTFATHRTTAGTNPINYL</sequence>
<feature type="binding site" evidence="5">
    <location>
        <position position="401"/>
    </location>
    <ligand>
        <name>a divalent metal cation</name>
        <dbReference type="ChEBI" id="CHEBI:60240"/>
        <label>1</label>
    </ligand>
</feature>
<name>A0A2U1FEY5_9PORP</name>
<dbReference type="Pfam" id="PF01784">
    <property type="entry name" value="DUF34_NIF3"/>
    <property type="match status" value="1"/>
</dbReference>
<evidence type="ECO:0000256" key="4">
    <source>
        <dbReference type="ARBA" id="ARBA00022723"/>
    </source>
</evidence>
<dbReference type="NCBIfam" id="TIGR00486">
    <property type="entry name" value="YbgI_SA1388"/>
    <property type="match status" value="1"/>
</dbReference>
<dbReference type="InterPro" id="IPR002678">
    <property type="entry name" value="DUF34/NIF3"/>
</dbReference>
<dbReference type="Gene3D" id="3.30.70.120">
    <property type="match status" value="1"/>
</dbReference>
<dbReference type="PANTHER" id="PTHR13799">
    <property type="entry name" value="NGG1 INTERACTING FACTOR 3"/>
    <property type="match status" value="1"/>
</dbReference>
<feature type="binding site" evidence="5">
    <location>
        <position position="138"/>
    </location>
    <ligand>
        <name>a divalent metal cation</name>
        <dbReference type="ChEBI" id="CHEBI:60240"/>
        <label>1</label>
    </ligand>
</feature>
<protein>
    <recommendedName>
        <fullName evidence="3">GTP cyclohydrolase 1 type 2 homolog</fullName>
    </recommendedName>
</protein>
<dbReference type="PANTHER" id="PTHR13799:SF14">
    <property type="entry name" value="GTP CYCLOHYDROLASE 1 TYPE 2 HOMOLOG"/>
    <property type="match status" value="1"/>
</dbReference>
<dbReference type="Proteomes" id="UP000245462">
    <property type="component" value="Unassembled WGS sequence"/>
</dbReference>
<gene>
    <name evidence="6" type="ORF">C7382_10774</name>
</gene>
<evidence type="ECO:0000256" key="2">
    <source>
        <dbReference type="ARBA" id="ARBA00011643"/>
    </source>
</evidence>